<dbReference type="Proteomes" id="UP000180175">
    <property type="component" value="Chromosome"/>
</dbReference>
<reference evidence="2 3" key="3">
    <citation type="journal article" date="2019" name="Int. J. Syst. Evol. Microbiol.">
        <title>Anaerobacillus isosaccharinicus sp. nov., an alkaliphilic bacterium which degrades isosaccharinic acid.</title>
        <authorList>
            <person name="Bassil N.M."/>
            <person name="Lloyd J.R."/>
        </authorList>
    </citation>
    <scope>NUCLEOTIDE SEQUENCE [LARGE SCALE GENOMIC DNA]</scope>
    <source>
        <strain evidence="2 3">NB2006</strain>
    </source>
</reference>
<name>A0A1S2L4V5_9BACI</name>
<dbReference type="RefSeq" id="WP_071318790.1">
    <property type="nucleotide sequence ID" value="NZ_CP063356.2"/>
</dbReference>
<reference evidence="1 3" key="1">
    <citation type="submission" date="2016-10" db="EMBL/GenBank/DDBJ databases">
        <title>Draft genome sequences of four alkaliphilic bacteria belonging to the Anaerobacillus genus.</title>
        <authorList>
            <person name="Bassil N.M."/>
            <person name="Lloyd J.R."/>
        </authorList>
    </citation>
    <scope>NUCLEOTIDE SEQUENCE [LARGE SCALE GENOMIC DNA]</scope>
    <source>
        <strain evidence="1 3">NB2006</strain>
    </source>
</reference>
<evidence type="ECO:0000313" key="1">
    <source>
        <dbReference type="EMBL" id="OIJ07509.1"/>
    </source>
</evidence>
<gene>
    <name evidence="2" type="ORF">AWH56_019355</name>
    <name evidence="1" type="ORF">AWH56_20330</name>
</gene>
<dbReference type="OrthoDB" id="2970246at2"/>
<proteinExistence type="predicted"/>
<reference evidence="2 3" key="2">
    <citation type="journal article" date="2017" name="Genome Announc.">
        <title>Draft Genome Sequences of Four Alkaliphilic Bacteria Belonging to the Anaerobacillus Genus.</title>
        <authorList>
            <person name="Bassil N.M."/>
            <person name="Lloyd J.R."/>
        </authorList>
    </citation>
    <scope>NUCLEOTIDE SEQUENCE [LARGE SCALE GENOMIC DNA]</scope>
    <source>
        <strain evidence="2 3">NB2006</strain>
    </source>
</reference>
<evidence type="ECO:0000313" key="3">
    <source>
        <dbReference type="Proteomes" id="UP000180175"/>
    </source>
</evidence>
<dbReference type="KEGG" id="aia:AWH56_019355"/>
<reference evidence="2" key="4">
    <citation type="submission" date="2020-10" db="EMBL/GenBank/DDBJ databases">
        <authorList>
            <person name="Bassil N.M."/>
            <person name="Lloyd J.R."/>
        </authorList>
    </citation>
    <scope>NUCLEOTIDE SEQUENCE</scope>
    <source>
        <strain evidence="2">NB2006</strain>
    </source>
</reference>
<dbReference type="EMBL" id="CP063356">
    <property type="protein sequence ID" value="QOY34857.1"/>
    <property type="molecule type" value="Genomic_DNA"/>
</dbReference>
<evidence type="ECO:0000313" key="2">
    <source>
        <dbReference type="EMBL" id="QOY34857.1"/>
    </source>
</evidence>
<sequence>METKETVTETRSIFNKLSNKTRSIFEALSDMVHKGVTVKEIAEMVKHHESTQKTSKTLLGITYNFYKLKIQDLMFQLEIKQGAIKQILYFKVYTSDHTVFTYRSYEDGLMLNDQIKTDHLPEIVKASK</sequence>
<keyword evidence="3" id="KW-1185">Reference proteome</keyword>
<organism evidence="1 3">
    <name type="scientific">Anaerobacillus isosaccharinicus</name>
    <dbReference type="NCBI Taxonomy" id="1532552"/>
    <lineage>
        <taxon>Bacteria</taxon>
        <taxon>Bacillati</taxon>
        <taxon>Bacillota</taxon>
        <taxon>Bacilli</taxon>
        <taxon>Bacillales</taxon>
        <taxon>Bacillaceae</taxon>
        <taxon>Anaerobacillus</taxon>
    </lineage>
</organism>
<protein>
    <submittedName>
        <fullName evidence="1">Uncharacterized protein</fullName>
    </submittedName>
</protein>
<dbReference type="EMBL" id="LQXD01000170">
    <property type="protein sequence ID" value="OIJ07509.1"/>
    <property type="molecule type" value="Genomic_DNA"/>
</dbReference>
<dbReference type="AlphaFoldDB" id="A0A1S2L4V5"/>
<accession>A0A1S2L4V5</accession>